<proteinExistence type="predicted"/>
<protein>
    <submittedName>
        <fullName evidence="2">Homeobox-leucine zipper protein</fullName>
    </submittedName>
</protein>
<evidence type="ECO:0000313" key="3">
    <source>
        <dbReference type="Proteomes" id="UP001055439"/>
    </source>
</evidence>
<gene>
    <name evidence="2" type="ORF">MUK42_21245</name>
</gene>
<sequence>MDLTFQSHRCTTAKARRTQISLCSGGDLNSPPNLLASPPALPLPAALRRPSSPPCPRNHKESPRPHRNKLDGETGGQEWQGQQFTIAIFRSDLTGTVFFCPMKKSFQLRGQASEGLRLSASAVTHHSLLWSASELIYPCLQFSSLSSQNGGVGGRQASKKDRCVLPFECICCKTLGAMVAGDGMKEGICPPSLVYGLHSSLIYMTRVILAAESDED</sequence>
<dbReference type="EMBL" id="CP097507">
    <property type="protein sequence ID" value="URE01830.1"/>
    <property type="molecule type" value="Genomic_DNA"/>
</dbReference>
<dbReference type="OrthoDB" id="6159439at2759"/>
<keyword evidence="2" id="KW-0371">Homeobox</keyword>
<accession>A0A9E7FTU1</accession>
<organism evidence="2 3">
    <name type="scientific">Musa troglodytarum</name>
    <name type="common">fe'i banana</name>
    <dbReference type="NCBI Taxonomy" id="320322"/>
    <lineage>
        <taxon>Eukaryota</taxon>
        <taxon>Viridiplantae</taxon>
        <taxon>Streptophyta</taxon>
        <taxon>Embryophyta</taxon>
        <taxon>Tracheophyta</taxon>
        <taxon>Spermatophyta</taxon>
        <taxon>Magnoliopsida</taxon>
        <taxon>Liliopsida</taxon>
        <taxon>Zingiberales</taxon>
        <taxon>Musaceae</taxon>
        <taxon>Musa</taxon>
    </lineage>
</organism>
<evidence type="ECO:0000256" key="1">
    <source>
        <dbReference type="SAM" id="MobiDB-lite"/>
    </source>
</evidence>
<dbReference type="GO" id="GO:0003677">
    <property type="term" value="F:DNA binding"/>
    <property type="evidence" value="ECO:0007669"/>
    <property type="project" value="UniProtKB-KW"/>
</dbReference>
<keyword evidence="2" id="KW-0238">DNA-binding</keyword>
<feature type="compositionally biased region" description="Low complexity" evidence="1">
    <location>
        <begin position="28"/>
        <end position="50"/>
    </location>
</feature>
<dbReference type="AlphaFoldDB" id="A0A9E7FTU1"/>
<feature type="compositionally biased region" description="Basic and acidic residues" evidence="1">
    <location>
        <begin position="58"/>
        <end position="72"/>
    </location>
</feature>
<keyword evidence="3" id="KW-1185">Reference proteome</keyword>
<reference evidence="2" key="1">
    <citation type="submission" date="2022-05" db="EMBL/GenBank/DDBJ databases">
        <title>The Musa troglodytarum L. genome provides insights into the mechanism of non-climacteric behaviour and enrichment of carotenoids.</title>
        <authorList>
            <person name="Wang J."/>
        </authorList>
    </citation>
    <scope>NUCLEOTIDE SEQUENCE</scope>
    <source>
        <tissue evidence="2">Leaf</tissue>
    </source>
</reference>
<dbReference type="Proteomes" id="UP001055439">
    <property type="component" value="Chromosome 5"/>
</dbReference>
<evidence type="ECO:0000313" key="2">
    <source>
        <dbReference type="EMBL" id="URE01830.1"/>
    </source>
</evidence>
<feature type="region of interest" description="Disordered" evidence="1">
    <location>
        <begin position="27"/>
        <end position="76"/>
    </location>
</feature>
<name>A0A9E7FTU1_9LILI</name>